<name>A0AAE0T4L7_9BIVA</name>
<keyword evidence="2" id="KW-1133">Transmembrane helix</keyword>
<feature type="region of interest" description="Disordered" evidence="1">
    <location>
        <begin position="192"/>
        <end position="213"/>
    </location>
</feature>
<gene>
    <name evidence="3" type="ORF">CHS0354_030333</name>
</gene>
<reference evidence="3" key="1">
    <citation type="journal article" date="2021" name="Genome Biol. Evol.">
        <title>A High-Quality Reference Genome for a Parasitic Bivalve with Doubly Uniparental Inheritance (Bivalvia: Unionida).</title>
        <authorList>
            <person name="Smith C.H."/>
        </authorList>
    </citation>
    <scope>NUCLEOTIDE SEQUENCE</scope>
    <source>
        <strain evidence="3">CHS0354</strain>
    </source>
</reference>
<reference evidence="3" key="2">
    <citation type="journal article" date="2021" name="Genome Biol. Evol.">
        <title>Developing a high-quality reference genome for a parasitic bivalve with doubly uniparental inheritance (Bivalvia: Unionida).</title>
        <authorList>
            <person name="Smith C.H."/>
        </authorList>
    </citation>
    <scope>NUCLEOTIDE SEQUENCE</scope>
    <source>
        <strain evidence="3">CHS0354</strain>
        <tissue evidence="3">Mantle</tissue>
    </source>
</reference>
<sequence length="213" mass="23597">MNSTSPGIGRKRRGNGNAAQNEVHSMTELLLKNLALRVRDTETFDVDDFFFIIVNDSSKLKDADMDEFFVILCATDGREVSTPIPFVVRINHNVQVDTSSGYPAAAAIFSGALLLLIIFLALLIPLVTRAKRRYKAGKPLFKLGSHPSSADLKAKRKIQRDTSEPNWYGNNTYNYVEEVEMGKAEFTSTIKDIDSQSSGASSRKQSAAEMKQT</sequence>
<keyword evidence="4" id="KW-1185">Reference proteome</keyword>
<evidence type="ECO:0000313" key="3">
    <source>
        <dbReference type="EMBL" id="KAK3603491.1"/>
    </source>
</evidence>
<organism evidence="3 4">
    <name type="scientific">Potamilus streckersoni</name>
    <dbReference type="NCBI Taxonomy" id="2493646"/>
    <lineage>
        <taxon>Eukaryota</taxon>
        <taxon>Metazoa</taxon>
        <taxon>Spiralia</taxon>
        <taxon>Lophotrochozoa</taxon>
        <taxon>Mollusca</taxon>
        <taxon>Bivalvia</taxon>
        <taxon>Autobranchia</taxon>
        <taxon>Heteroconchia</taxon>
        <taxon>Palaeoheterodonta</taxon>
        <taxon>Unionida</taxon>
        <taxon>Unionoidea</taxon>
        <taxon>Unionidae</taxon>
        <taxon>Ambleminae</taxon>
        <taxon>Lampsilini</taxon>
        <taxon>Potamilus</taxon>
    </lineage>
</organism>
<dbReference type="Proteomes" id="UP001195483">
    <property type="component" value="Unassembled WGS sequence"/>
</dbReference>
<feature type="region of interest" description="Disordered" evidence="1">
    <location>
        <begin position="1"/>
        <end position="21"/>
    </location>
</feature>
<reference evidence="3" key="3">
    <citation type="submission" date="2023-05" db="EMBL/GenBank/DDBJ databases">
        <authorList>
            <person name="Smith C.H."/>
        </authorList>
    </citation>
    <scope>NUCLEOTIDE SEQUENCE</scope>
    <source>
        <strain evidence="3">CHS0354</strain>
        <tissue evidence="3">Mantle</tissue>
    </source>
</reference>
<proteinExistence type="predicted"/>
<keyword evidence="2" id="KW-0472">Membrane</keyword>
<evidence type="ECO:0000256" key="1">
    <source>
        <dbReference type="SAM" id="MobiDB-lite"/>
    </source>
</evidence>
<feature type="compositionally biased region" description="Low complexity" evidence="1">
    <location>
        <begin position="195"/>
        <end position="213"/>
    </location>
</feature>
<evidence type="ECO:0000313" key="4">
    <source>
        <dbReference type="Proteomes" id="UP001195483"/>
    </source>
</evidence>
<dbReference type="EMBL" id="JAEAOA010001808">
    <property type="protein sequence ID" value="KAK3603491.1"/>
    <property type="molecule type" value="Genomic_DNA"/>
</dbReference>
<protein>
    <submittedName>
        <fullName evidence="3">Uncharacterized protein</fullName>
    </submittedName>
</protein>
<dbReference type="AlphaFoldDB" id="A0AAE0T4L7"/>
<feature type="transmembrane region" description="Helical" evidence="2">
    <location>
        <begin position="104"/>
        <end position="128"/>
    </location>
</feature>
<accession>A0AAE0T4L7</accession>
<evidence type="ECO:0000256" key="2">
    <source>
        <dbReference type="SAM" id="Phobius"/>
    </source>
</evidence>
<keyword evidence="2" id="KW-0812">Transmembrane</keyword>
<comment type="caution">
    <text evidence="3">The sequence shown here is derived from an EMBL/GenBank/DDBJ whole genome shotgun (WGS) entry which is preliminary data.</text>
</comment>